<name>A0ABR7TCM1_9LACT</name>
<comment type="caution">
    <text evidence="3">The sequence shown here is derived from an EMBL/GenBank/DDBJ whole genome shotgun (WGS) entry which is preliminary data.</text>
</comment>
<keyword evidence="4" id="KW-1185">Reference proteome</keyword>
<dbReference type="SUPFAM" id="SSF47413">
    <property type="entry name" value="lambda repressor-like DNA-binding domains"/>
    <property type="match status" value="1"/>
</dbReference>
<keyword evidence="1" id="KW-0238">DNA-binding</keyword>
<accession>A0ABR7TCM1</accession>
<dbReference type="CDD" id="cd00093">
    <property type="entry name" value="HTH_XRE"/>
    <property type="match status" value="1"/>
</dbReference>
<dbReference type="EMBL" id="WNJQ01000006">
    <property type="protein sequence ID" value="MBC9825679.1"/>
    <property type="molecule type" value="Genomic_DNA"/>
</dbReference>
<dbReference type="PANTHER" id="PTHR46797:SF1">
    <property type="entry name" value="METHYLPHOSPHONATE SYNTHASE"/>
    <property type="match status" value="1"/>
</dbReference>
<dbReference type="PANTHER" id="PTHR46797">
    <property type="entry name" value="HTH-TYPE TRANSCRIPTIONAL REGULATOR"/>
    <property type="match status" value="1"/>
</dbReference>
<reference evidence="3 4" key="1">
    <citation type="journal article" date="2020" name="Microorganisms">
        <title>New Insight into Antimicrobial Compounds from Food and Marine-Sourced Carnobacterium Species through Phenotype and Genome Analyses.</title>
        <authorList>
            <person name="Begrem S."/>
            <person name="Ivaniuk F."/>
            <person name="Gigout-Chevalier F."/>
            <person name="Kolypczuk L."/>
            <person name="Bonnetot S."/>
            <person name="Leroi F."/>
            <person name="Grovel O."/>
            <person name="Delbarre-Ladrat C."/>
            <person name="Passerini D."/>
        </authorList>
    </citation>
    <scope>NUCLEOTIDE SEQUENCE [LARGE SCALE GENOMIC DNA]</scope>
    <source>
        <strain evidence="3 4">MIP2551</strain>
    </source>
</reference>
<dbReference type="InterPro" id="IPR050807">
    <property type="entry name" value="TransReg_Diox_bact_type"/>
</dbReference>
<dbReference type="PROSITE" id="PS50943">
    <property type="entry name" value="HTH_CROC1"/>
    <property type="match status" value="1"/>
</dbReference>
<dbReference type="InterPro" id="IPR010982">
    <property type="entry name" value="Lambda_DNA-bd_dom_sf"/>
</dbReference>
<proteinExistence type="predicted"/>
<evidence type="ECO:0000259" key="2">
    <source>
        <dbReference type="PROSITE" id="PS50943"/>
    </source>
</evidence>
<evidence type="ECO:0000256" key="1">
    <source>
        <dbReference type="ARBA" id="ARBA00023125"/>
    </source>
</evidence>
<gene>
    <name evidence="3" type="ORF">GLO26_07555</name>
</gene>
<dbReference type="InterPro" id="IPR001387">
    <property type="entry name" value="Cro/C1-type_HTH"/>
</dbReference>
<dbReference type="RefSeq" id="WP_023176934.1">
    <property type="nucleotide sequence ID" value="NZ_WNJQ01000006.1"/>
</dbReference>
<protein>
    <submittedName>
        <fullName evidence="3">Helix-turn-helix domain-containing protein</fullName>
    </submittedName>
</protein>
<dbReference type="SMART" id="SM00530">
    <property type="entry name" value="HTH_XRE"/>
    <property type="match status" value="1"/>
</dbReference>
<organism evidence="3 4">
    <name type="scientific">Carnobacterium inhibens</name>
    <dbReference type="NCBI Taxonomy" id="147709"/>
    <lineage>
        <taxon>Bacteria</taxon>
        <taxon>Bacillati</taxon>
        <taxon>Bacillota</taxon>
        <taxon>Bacilli</taxon>
        <taxon>Lactobacillales</taxon>
        <taxon>Carnobacteriaceae</taxon>
        <taxon>Carnobacterium</taxon>
    </lineage>
</organism>
<dbReference type="Gene3D" id="1.10.260.40">
    <property type="entry name" value="lambda repressor-like DNA-binding domains"/>
    <property type="match status" value="1"/>
</dbReference>
<evidence type="ECO:0000313" key="3">
    <source>
        <dbReference type="EMBL" id="MBC9825679.1"/>
    </source>
</evidence>
<dbReference type="Pfam" id="PF01381">
    <property type="entry name" value="HTH_3"/>
    <property type="match status" value="1"/>
</dbReference>
<evidence type="ECO:0000313" key="4">
    <source>
        <dbReference type="Proteomes" id="UP000638836"/>
    </source>
</evidence>
<feature type="domain" description="HTH cro/C1-type" evidence="2">
    <location>
        <begin position="38"/>
        <end position="91"/>
    </location>
</feature>
<sequence length="103" mass="11761">MSKNSEAIKKRLSESAEFKQAFEEEQLKLDLADMVFSLREQKGLDQTNFARKLKKSRSTITRIENAQMEPSLSTLKDIADSLGKQIEINFVDNNKNNKAALVR</sequence>
<dbReference type="Proteomes" id="UP000638836">
    <property type="component" value="Unassembled WGS sequence"/>
</dbReference>